<comment type="similarity">
    <text evidence="1 7">Belongs to the FMO family.</text>
</comment>
<evidence type="ECO:0000256" key="5">
    <source>
        <dbReference type="ARBA" id="ARBA00023002"/>
    </source>
</evidence>
<dbReference type="InterPro" id="IPR050346">
    <property type="entry name" value="FMO-like"/>
</dbReference>
<dbReference type="EMBL" id="JBFOLK010000005">
    <property type="protein sequence ID" value="KAL2511477.1"/>
    <property type="molecule type" value="Genomic_DNA"/>
</dbReference>
<dbReference type="InterPro" id="IPR036188">
    <property type="entry name" value="FAD/NAD-bd_sf"/>
</dbReference>
<evidence type="ECO:0000313" key="10">
    <source>
        <dbReference type="Proteomes" id="UP001604336"/>
    </source>
</evidence>
<dbReference type="PANTHER" id="PTHR23023">
    <property type="entry name" value="DIMETHYLANILINE MONOOXYGENASE"/>
    <property type="match status" value="1"/>
</dbReference>
<dbReference type="GO" id="GO:0004497">
    <property type="term" value="F:monooxygenase activity"/>
    <property type="evidence" value="ECO:0007669"/>
    <property type="project" value="UniProtKB-KW"/>
</dbReference>
<dbReference type="FunFam" id="3.50.50.60:FF:000099">
    <property type="entry name" value="Flavin-containing monooxygenase"/>
    <property type="match status" value="1"/>
</dbReference>
<evidence type="ECO:0000256" key="7">
    <source>
        <dbReference type="RuleBase" id="RU361177"/>
    </source>
</evidence>
<evidence type="ECO:0000256" key="2">
    <source>
        <dbReference type="ARBA" id="ARBA00022630"/>
    </source>
</evidence>
<dbReference type="Pfam" id="PF00743">
    <property type="entry name" value="FMO-like"/>
    <property type="match status" value="2"/>
</dbReference>
<keyword evidence="6 7" id="KW-0503">Monooxygenase</keyword>
<evidence type="ECO:0000256" key="6">
    <source>
        <dbReference type="ARBA" id="ARBA00023033"/>
    </source>
</evidence>
<feature type="compositionally biased region" description="Polar residues" evidence="8">
    <location>
        <begin position="15"/>
        <end position="29"/>
    </location>
</feature>
<dbReference type="SUPFAM" id="SSF51905">
    <property type="entry name" value="FAD/NAD(P)-binding domain"/>
    <property type="match status" value="2"/>
</dbReference>
<gene>
    <name evidence="9" type="ORF">Adt_17077</name>
</gene>
<keyword evidence="5 7" id="KW-0560">Oxidoreductase</keyword>
<comment type="caution">
    <text evidence="9">The sequence shown here is derived from an EMBL/GenBank/DDBJ whole genome shotgun (WGS) entry which is preliminary data.</text>
</comment>
<dbReference type="Proteomes" id="UP001604336">
    <property type="component" value="Unassembled WGS sequence"/>
</dbReference>
<dbReference type="AlphaFoldDB" id="A0ABD1TFI0"/>
<sequence length="613" mass="69548">MPHMGAAMTNVGIAGTSNMGGSPNMRKNVQNLGQNAKHINDGGNPYLNGNNGPNNGTYIPNIGPNVVRPQAMPYTHQPIRVIYDPNAILRDQVIEITQDQVTFGMRPTYRKPYSYWVDQAYPWSRRYKVPEFSLFTGLGEMSTLECIGRFTLQCGEVTDYHKMRHICLAAAAVFSNTFSMAESQKVAVIGAGVAGLASARELKREGHRVVVYEKSDQLGGTWVYDPRVESDPLGLDPNREIVNGSLYFSLCTNLPRQLMGFSDYPFEIKKNGELKTFPGHEEVLTFLNEFARDFGLVELIRFNTEVVRVERVDSRNDQWMVESRMNELSLEEAFDAVVVCNGHHTQPRIADIPGIEKWHGKQIHSHNYRVPEPFQDQVVVVIGDSASSNDISGEIAKVAKEVHLSSRSPGIKVTKLDYYDNIWQHSKIDCVYENGEVAFQDGASVHADIILHCTGYKYNFPFLETNGIVSVDDNRVGPLYKHVFPPKLAPRLSFIGIPYWVVIFHMMEFQAKWVARVLSGKVFLPSEKEMLADIEKHYRRMEEVGKPKHHTHSLHSDEFEYLDWLAAQMGEAGVDEELKEIYRTLFKLIDKFLADKGWIKLRELVVENGVFEK</sequence>
<keyword evidence="3 7" id="KW-0274">FAD</keyword>
<dbReference type="Gene3D" id="3.50.50.60">
    <property type="entry name" value="FAD/NAD(P)-binding domain"/>
    <property type="match status" value="2"/>
</dbReference>
<evidence type="ECO:0000313" key="9">
    <source>
        <dbReference type="EMBL" id="KAL2511477.1"/>
    </source>
</evidence>
<dbReference type="InterPro" id="IPR000960">
    <property type="entry name" value="Flavin_mOase"/>
</dbReference>
<name>A0ABD1TFI0_9LAMI</name>
<keyword evidence="4" id="KW-0521">NADP</keyword>
<accession>A0ABD1TFI0</accession>
<dbReference type="InterPro" id="IPR020946">
    <property type="entry name" value="Flavin_mOase-like"/>
</dbReference>
<keyword evidence="10" id="KW-1185">Reference proteome</keyword>
<evidence type="ECO:0000256" key="1">
    <source>
        <dbReference type="ARBA" id="ARBA00009183"/>
    </source>
</evidence>
<evidence type="ECO:0000256" key="3">
    <source>
        <dbReference type="ARBA" id="ARBA00022827"/>
    </source>
</evidence>
<dbReference type="EC" id="1.-.-.-" evidence="7"/>
<keyword evidence="2 7" id="KW-0285">Flavoprotein</keyword>
<organism evidence="9 10">
    <name type="scientific">Abeliophyllum distichum</name>
    <dbReference type="NCBI Taxonomy" id="126358"/>
    <lineage>
        <taxon>Eukaryota</taxon>
        <taxon>Viridiplantae</taxon>
        <taxon>Streptophyta</taxon>
        <taxon>Embryophyta</taxon>
        <taxon>Tracheophyta</taxon>
        <taxon>Spermatophyta</taxon>
        <taxon>Magnoliopsida</taxon>
        <taxon>eudicotyledons</taxon>
        <taxon>Gunneridae</taxon>
        <taxon>Pentapetalae</taxon>
        <taxon>asterids</taxon>
        <taxon>lamiids</taxon>
        <taxon>Lamiales</taxon>
        <taxon>Oleaceae</taxon>
        <taxon>Forsythieae</taxon>
        <taxon>Abeliophyllum</taxon>
    </lineage>
</organism>
<protein>
    <recommendedName>
        <fullName evidence="7">Flavin-containing monooxygenase</fullName>
        <ecNumber evidence="7">1.-.-.-</ecNumber>
    </recommendedName>
</protein>
<comment type="cofactor">
    <cofactor evidence="7">
        <name>FAD</name>
        <dbReference type="ChEBI" id="CHEBI:57692"/>
    </cofactor>
</comment>
<reference evidence="10" key="1">
    <citation type="submission" date="2024-07" db="EMBL/GenBank/DDBJ databases">
        <title>Two chromosome-level genome assemblies of Korean endemic species Abeliophyllum distichum and Forsythia ovata (Oleaceae).</title>
        <authorList>
            <person name="Jang H."/>
        </authorList>
    </citation>
    <scope>NUCLEOTIDE SEQUENCE [LARGE SCALE GENOMIC DNA]</scope>
</reference>
<feature type="region of interest" description="Disordered" evidence="8">
    <location>
        <begin position="1"/>
        <end position="29"/>
    </location>
</feature>
<evidence type="ECO:0000256" key="8">
    <source>
        <dbReference type="SAM" id="MobiDB-lite"/>
    </source>
</evidence>
<evidence type="ECO:0000256" key="4">
    <source>
        <dbReference type="ARBA" id="ARBA00022857"/>
    </source>
</evidence>
<dbReference type="PRINTS" id="PR00370">
    <property type="entry name" value="FMOXYGENASE"/>
</dbReference>
<proteinExistence type="inferred from homology"/>